<dbReference type="SUPFAM" id="SSF51735">
    <property type="entry name" value="NAD(P)-binding Rossmann-fold domains"/>
    <property type="match status" value="2"/>
</dbReference>
<dbReference type="Pfam" id="PF23297">
    <property type="entry name" value="ACP_SdgA_C"/>
    <property type="match status" value="1"/>
</dbReference>
<feature type="region of interest" description="C-terminal hotdog fold" evidence="8">
    <location>
        <begin position="1069"/>
        <end position="1224"/>
    </location>
</feature>
<dbReference type="Pfam" id="PF21089">
    <property type="entry name" value="PKS_DH_N"/>
    <property type="match status" value="1"/>
</dbReference>
<dbReference type="Pfam" id="PF00109">
    <property type="entry name" value="ketoacyl-synt"/>
    <property type="match status" value="1"/>
</dbReference>
<feature type="domain" description="Ketosynthase family 3 (KS3)" evidence="11">
    <location>
        <begin position="28"/>
        <end position="450"/>
    </location>
</feature>
<feature type="compositionally biased region" description="Polar residues" evidence="9">
    <location>
        <begin position="1"/>
        <end position="25"/>
    </location>
</feature>
<dbReference type="InterPro" id="IPR001227">
    <property type="entry name" value="Ac_transferase_dom_sf"/>
</dbReference>
<dbReference type="InterPro" id="IPR029063">
    <property type="entry name" value="SAM-dependent_MTases_sf"/>
</dbReference>
<dbReference type="Pfam" id="PF02801">
    <property type="entry name" value="Ketoacyl-synt_C"/>
    <property type="match status" value="1"/>
</dbReference>
<dbReference type="Pfam" id="PF14765">
    <property type="entry name" value="PS-DH"/>
    <property type="match status" value="1"/>
</dbReference>
<feature type="region of interest" description="N-terminal hotdog fold" evidence="8">
    <location>
        <begin position="911"/>
        <end position="1045"/>
    </location>
</feature>
<dbReference type="SMART" id="SM00827">
    <property type="entry name" value="PKS_AT"/>
    <property type="match status" value="1"/>
</dbReference>
<dbReference type="Pfam" id="PF13602">
    <property type="entry name" value="ADH_zinc_N_2"/>
    <property type="match status" value="1"/>
</dbReference>
<dbReference type="SUPFAM" id="SSF50129">
    <property type="entry name" value="GroES-like"/>
    <property type="match status" value="1"/>
</dbReference>
<protein>
    <submittedName>
        <fullName evidence="13">Polyketide synthase 24</fullName>
    </submittedName>
</protein>
<dbReference type="CDD" id="cd02440">
    <property type="entry name" value="AdoMet_MTases"/>
    <property type="match status" value="1"/>
</dbReference>
<dbReference type="GO" id="GO:0004312">
    <property type="term" value="F:fatty acid synthase activity"/>
    <property type="evidence" value="ECO:0007669"/>
    <property type="project" value="TreeGrafter"/>
</dbReference>
<feature type="active site" description="Proton acceptor; for dehydratase activity" evidence="8">
    <location>
        <position position="942"/>
    </location>
</feature>
<dbReference type="SMART" id="SM00826">
    <property type="entry name" value="PKS_DH"/>
    <property type="match status" value="1"/>
</dbReference>
<evidence type="ECO:0000256" key="3">
    <source>
        <dbReference type="ARBA" id="ARBA00022679"/>
    </source>
</evidence>
<dbReference type="InterPro" id="IPR016039">
    <property type="entry name" value="Thiolase-like"/>
</dbReference>
<feature type="domain" description="PKS/mFAS DH" evidence="12">
    <location>
        <begin position="911"/>
        <end position="1224"/>
    </location>
</feature>
<feature type="domain" description="Carrier" evidence="10">
    <location>
        <begin position="2430"/>
        <end position="2507"/>
    </location>
</feature>
<dbReference type="InterPro" id="IPR036736">
    <property type="entry name" value="ACP-like_sf"/>
</dbReference>
<dbReference type="SUPFAM" id="SSF52151">
    <property type="entry name" value="FabD/lysophospholipase-like"/>
    <property type="match status" value="1"/>
</dbReference>
<dbReference type="InterPro" id="IPR014030">
    <property type="entry name" value="Ketoacyl_synth_N"/>
</dbReference>
<dbReference type="Gene3D" id="3.10.129.110">
    <property type="entry name" value="Polyketide synthase dehydratase"/>
    <property type="match status" value="1"/>
</dbReference>
<keyword evidence="2" id="KW-0597">Phosphoprotein</keyword>
<dbReference type="Pfam" id="PF08242">
    <property type="entry name" value="Methyltransf_12"/>
    <property type="match status" value="1"/>
</dbReference>
<dbReference type="InterPro" id="IPR050091">
    <property type="entry name" value="PKS_NRPS_Biosynth_Enz"/>
</dbReference>
<dbReference type="InterPro" id="IPR013968">
    <property type="entry name" value="PKS_KR"/>
</dbReference>
<proteinExistence type="predicted"/>
<dbReference type="InterPro" id="IPR016036">
    <property type="entry name" value="Malonyl_transacylase_ACP-bd"/>
</dbReference>
<keyword evidence="7" id="KW-0012">Acyltransferase</keyword>
<evidence type="ECO:0000259" key="11">
    <source>
        <dbReference type="PROSITE" id="PS52004"/>
    </source>
</evidence>
<gene>
    <name evidence="13" type="primary">PKS24</name>
</gene>
<reference evidence="13" key="1">
    <citation type="submission" date="2015-04" db="EMBL/GenBank/DDBJ databases">
        <title>Dhpks1, a gene encoding a polyketide synthase of the phytopathogenic fungus Diaporthe helianthi is required to trigger sunflower stem canker toxin-mediated disease.</title>
        <authorList>
            <person name="Maimone Mancarello A.B."/>
            <person name="Pane C."/>
            <person name="Ruocco M."/>
            <person name="Cacciola S.O."/>
            <person name="Firrao G."/>
            <person name="Magnano Di San Lio G."/>
            <person name="Baroncelli R."/>
            <person name="Vannacci G."/>
            <person name="Vergara M."/>
            <person name="Scala F."/>
        </authorList>
    </citation>
    <scope>NUCLEOTIDE SEQUENCE</scope>
    <source>
        <strain evidence="13">7/96</strain>
    </source>
</reference>
<dbReference type="PROSITE" id="PS00606">
    <property type="entry name" value="KS3_1"/>
    <property type="match status" value="1"/>
</dbReference>
<evidence type="ECO:0000256" key="5">
    <source>
        <dbReference type="ARBA" id="ARBA00023002"/>
    </source>
</evidence>
<feature type="region of interest" description="Disordered" evidence="9">
    <location>
        <begin position="1"/>
        <end position="28"/>
    </location>
</feature>
<dbReference type="SUPFAM" id="SSF53901">
    <property type="entry name" value="Thiolase-like"/>
    <property type="match status" value="1"/>
</dbReference>
<dbReference type="Pfam" id="PF00698">
    <property type="entry name" value="Acyl_transf_1"/>
    <property type="match status" value="1"/>
</dbReference>
<dbReference type="PROSITE" id="PS00012">
    <property type="entry name" value="PHOSPHOPANTETHEINE"/>
    <property type="match status" value="1"/>
</dbReference>
<evidence type="ECO:0000259" key="10">
    <source>
        <dbReference type="PROSITE" id="PS50075"/>
    </source>
</evidence>
<dbReference type="InterPro" id="IPR049900">
    <property type="entry name" value="PKS_mFAS_DH"/>
</dbReference>
<dbReference type="InterPro" id="IPR013217">
    <property type="entry name" value="Methyltransf_12"/>
</dbReference>
<dbReference type="SUPFAM" id="SSF47336">
    <property type="entry name" value="ACP-like"/>
    <property type="match status" value="1"/>
</dbReference>
<dbReference type="SMART" id="SM00823">
    <property type="entry name" value="PKS_PP"/>
    <property type="match status" value="1"/>
</dbReference>
<dbReference type="CDD" id="cd00833">
    <property type="entry name" value="PKS"/>
    <property type="match status" value="1"/>
</dbReference>
<dbReference type="GO" id="GO:0031177">
    <property type="term" value="F:phosphopantetheine binding"/>
    <property type="evidence" value="ECO:0007669"/>
    <property type="project" value="InterPro"/>
</dbReference>
<dbReference type="CDD" id="cd05195">
    <property type="entry name" value="enoyl_red"/>
    <property type="match status" value="1"/>
</dbReference>
<keyword evidence="4" id="KW-0521">NADP</keyword>
<feature type="compositionally biased region" description="Polar residues" evidence="9">
    <location>
        <begin position="2407"/>
        <end position="2416"/>
    </location>
</feature>
<dbReference type="GO" id="GO:0044550">
    <property type="term" value="P:secondary metabolite biosynthetic process"/>
    <property type="evidence" value="ECO:0007669"/>
    <property type="project" value="TreeGrafter"/>
</dbReference>
<dbReference type="Gene3D" id="1.10.1200.10">
    <property type="entry name" value="ACP-like"/>
    <property type="match status" value="1"/>
</dbReference>
<dbReference type="InterPro" id="IPR049552">
    <property type="entry name" value="PKS_DH_N"/>
</dbReference>
<dbReference type="SMART" id="SM00825">
    <property type="entry name" value="PKS_KS"/>
    <property type="match status" value="1"/>
</dbReference>
<evidence type="ECO:0000259" key="12">
    <source>
        <dbReference type="PROSITE" id="PS52019"/>
    </source>
</evidence>
<evidence type="ECO:0000256" key="9">
    <source>
        <dbReference type="SAM" id="MobiDB-lite"/>
    </source>
</evidence>
<dbReference type="InterPro" id="IPR020841">
    <property type="entry name" value="PKS_Beta-ketoAc_synthase_dom"/>
</dbReference>
<dbReference type="Pfam" id="PF08659">
    <property type="entry name" value="KR"/>
    <property type="match status" value="1"/>
</dbReference>
<dbReference type="InterPro" id="IPR009081">
    <property type="entry name" value="PP-bd_ACP"/>
</dbReference>
<dbReference type="Gene3D" id="3.40.47.10">
    <property type="match status" value="1"/>
</dbReference>
<dbReference type="InterPro" id="IPR049551">
    <property type="entry name" value="PKS_DH_C"/>
</dbReference>
<name>A0A1C1XE40_DIAHE</name>
<dbReference type="InterPro" id="IPR020807">
    <property type="entry name" value="PKS_DH"/>
</dbReference>
<keyword evidence="5" id="KW-0560">Oxidoreductase</keyword>
<dbReference type="InterPro" id="IPR016035">
    <property type="entry name" value="Acyl_Trfase/lysoPLipase"/>
</dbReference>
<dbReference type="Pfam" id="PF16197">
    <property type="entry name" value="KAsynt_C_assoc"/>
    <property type="match status" value="1"/>
</dbReference>
<dbReference type="SUPFAM" id="SSF55048">
    <property type="entry name" value="Probable ACP-binding domain of malonyl-CoA ACP transacylase"/>
    <property type="match status" value="1"/>
</dbReference>
<dbReference type="InterPro" id="IPR011032">
    <property type="entry name" value="GroES-like_sf"/>
</dbReference>
<dbReference type="InterPro" id="IPR014043">
    <property type="entry name" value="Acyl_transferase_dom"/>
</dbReference>
<dbReference type="EMBL" id="KR153162">
    <property type="protein sequence ID" value="ALP31876.1"/>
    <property type="molecule type" value="Genomic_DNA"/>
</dbReference>
<dbReference type="InterPro" id="IPR018201">
    <property type="entry name" value="Ketoacyl_synth_AS"/>
</dbReference>
<dbReference type="GO" id="GO:0016491">
    <property type="term" value="F:oxidoreductase activity"/>
    <property type="evidence" value="ECO:0007669"/>
    <property type="project" value="UniProtKB-KW"/>
</dbReference>
<evidence type="ECO:0000256" key="7">
    <source>
        <dbReference type="ARBA" id="ARBA00023315"/>
    </source>
</evidence>
<dbReference type="SUPFAM" id="SSF53335">
    <property type="entry name" value="S-adenosyl-L-methionine-dependent methyltransferases"/>
    <property type="match status" value="1"/>
</dbReference>
<dbReference type="InterPro" id="IPR042104">
    <property type="entry name" value="PKS_dehydratase_sf"/>
</dbReference>
<dbReference type="FunFam" id="3.40.50.720:FF:000209">
    <property type="entry name" value="Polyketide synthase Pks12"/>
    <property type="match status" value="1"/>
</dbReference>
<dbReference type="InterPro" id="IPR014031">
    <property type="entry name" value="Ketoacyl_synth_C"/>
</dbReference>
<keyword evidence="6" id="KW-0511">Multifunctional enzyme</keyword>
<dbReference type="InterPro" id="IPR057326">
    <property type="entry name" value="KR_dom"/>
</dbReference>
<feature type="region of interest" description="Disordered" evidence="9">
    <location>
        <begin position="2395"/>
        <end position="2416"/>
    </location>
</feature>
<dbReference type="GO" id="GO:1901336">
    <property type="term" value="P:lactone biosynthetic process"/>
    <property type="evidence" value="ECO:0007669"/>
    <property type="project" value="UniProtKB-ARBA"/>
</dbReference>
<keyword evidence="3" id="KW-0808">Transferase</keyword>
<dbReference type="InterPro" id="IPR036291">
    <property type="entry name" value="NAD(P)-bd_dom_sf"/>
</dbReference>
<evidence type="ECO:0000256" key="6">
    <source>
        <dbReference type="ARBA" id="ARBA00023268"/>
    </source>
</evidence>
<dbReference type="PROSITE" id="PS52004">
    <property type="entry name" value="KS3_2"/>
    <property type="match status" value="1"/>
</dbReference>
<accession>A0A1C1XE40</accession>
<feature type="active site" description="Proton donor; for dehydratase activity" evidence="8">
    <location>
        <position position="1135"/>
    </location>
</feature>
<organism evidence="13">
    <name type="scientific">Diaporthe helianthi</name>
    <dbReference type="NCBI Taxonomy" id="158607"/>
    <lineage>
        <taxon>Eukaryota</taxon>
        <taxon>Fungi</taxon>
        <taxon>Dikarya</taxon>
        <taxon>Ascomycota</taxon>
        <taxon>Pezizomycotina</taxon>
        <taxon>Sordariomycetes</taxon>
        <taxon>Sordariomycetidae</taxon>
        <taxon>Diaporthales</taxon>
        <taxon>Diaporthaceae</taxon>
        <taxon>Diaporthe</taxon>
    </lineage>
</organism>
<dbReference type="PROSITE" id="PS50075">
    <property type="entry name" value="CARRIER"/>
    <property type="match status" value="1"/>
</dbReference>
<sequence length="2511" mass="273313">MAPPNSATVNGAVQQSTQSKQNGSGPETMPLAIVGMACRFAGGISSPEKLWDFVSKGKSAWSTIPEKRFNRRASYESQHGHGENSHIRGGYFLEEDIALFDTSFFNLSAEVAALRILLELTFESLESAGIPIEEIAGSKTAVFAGTFSKDYHDRMLSDPLHIPRNLITGNYAAMIANRISHFFDLKGPSSAVDTGCSTSLIGLHLACQSLRSGESDCAVVGGAALHLSPDMFGNLSNLGTCGPEGKCYAFDHRAQGYGRGEGAAILIVKRLEDALRSNDPIRAVIRETAVNQDGKTATITLPDGAAQQDLIRECYERAGLDPRDTAVVEAHGTGTIAGDPIEAKAIGRSFRWEGTGPSGTPVLIASVKTNLGHTEAASGLAALIKMAKSVEYGQVAPSLNFERANPSIDLDALRLEVPLKSQPWPANYRRRASINNFGYGGTNAHVIIEAAPKASSHVENGVAAAGKDEAPRILVLSARDENGLLKMASNLCEHLVGHPNIAFKSLAFTLGQRRSRFPWSLAVSSSSLKSLISSLSEKDLKPVQALGRQPRLGYVFNGQGAQWFAMGRELMATYPAYLDTLMKCEEAIRSFGGTWSLIVHLLADWGVKPTAVTGHSTGEVAAAYSAGGLSLEEAIAITFFRGMVNSDHIASETVSGSMMAVGLSPEEVKVYLDDFADAAAEKVTIACFNSPSSVTLSGDTTAIERLEQAFKSKGVFARKLKVQAAFHSHHMVPLAEGYGASLEKHMESDKQFLHGSVTFFSSTTGSRIEDADQLSAAHWVENMLLPVQFTQSLGNMLLAEDLDFIVEVGAHAALAGPIRQIVSSQYTKDAGIPYESCLHRGKDAVTTAQTLAGKLLQYGYPVDISRVNFPRGTENLTVVPDLPSYPWNHATRFWTEPRISREQRFRKHPPHELLGVRQPGLSGSPIWRLVLRTADLPWMRDHVIQSKIVYPGSGYITMAIEAVRQLYDSQGKSVDGYLLRQVEILKALVVPDNAEGVEVQLSLEPVDERSLIPDFHRFRICSAPEKDSPWEEIASGLICAVKAEPSAGHFMLGSVADKVGLQLSSNDYNKRMRPRELYDTLHGLGVRHGPAFRNIEDEILQNEGRALTKLIITDSTSATAEERFESHVIHPTTLDTVFQGAYPCLSPSRQKTVGTAVPRSIKSLFISSSITCDPGSRLQASAVLLHSGKQGFNVSTAVHSAHSKAAVIEIEDMHFQSLGHISEEGPTKENMCLVTDWKRSFLLNDARAFADAMRTEAPEDEKILGKDLVRSTVYMVSDALKQLTSKDLSALAWHHKRLHGWILQLEQQAANDELAPRSSRWASSSPGVKQMHIDKTEKASVAGALSVRIGKNLVRILRNQVAPLELMMQGELLYEFYQSFHYFKRSTAHAASFVRGIAEENPRVRILEIGAGTGGCTLPVLQALSSDVGEAPLFEHYDFTDISQGFLTSAREKMADWGDRVSYRTLDIEKDPIDQGFEAGSYDIIIAAQVLHAVESIDTVMQNVKKLLKEEGKLVLVETTRDTPEVQLIFGTLPGWWLGEEPERRSSPNMSLESWDMLLAKSGFTGLEAHVWDCEDEGHQSMSCILSSLDTRMEPALEGSVNLLYHGTQPPSDWLRELTQAFRKEMGISLIVGDLSSVEPEGKVCAILSGVGGPAPQFDETTFESLRSVITKSKGLFWITRGSTISCEFPENASHVGLLRTAQLEDTSKRYISLDLDPSLEPWSSSHQPAILSIFKRAMNWATDVKNLDTEYAVRKSEIFVPRVCVDNEENETLMAGLEEKDPAMKPFDQSKNKLRMHVDTPGLLDSIVFRHDPDAELPLAEDYVEIEPRAFGLAFHDVMDAMGMLKEDKQEMGMECAGVITRVGPRSTIAAGGQDLQVGDRVAALTAHGHIASTVRTPRTSVVRIPPSMSFKTAASFVTAMATAYYSLFEAGRCESGDTVLIHAGSGGVGQACIILAQWKGIEVFVTAGTEEKRAFLESQYSIPSDHLFSSRNGSFAHGIRRATGGRGVDVVINSLAGNLLNESWNLVATHGRFVEIGKRDVHLNKSLEMEPFRRGLSFVFVDLIQLADNKGLLMQRILQEVLRLLANNTIRNITPVAAVPLSEAARAFRTMQAGNNIGKIVLVPTPNEPLKVIEPLKHAQLCPDASYMIVGGLSGVGQSIARYFISKGARNLLLVSRSAASRSNNSTFTRELAAGGAIIVVKDCDISDGQSLRMVLDEWRTSGMPEIKGVVHGGMMLDDSILERMSFSQWNNALNPKVRGTKNIADMLGPGLDFLILLSSLSGLLGNRSQANYAAGNTYQDAMARHLSAKGLPCVAIDLSVVDSVGIVANSQDTRIKERLQKEGFRPLSEADVLGLVDYAIRNPRRTPRTSQIATGVSRTAFVQHDRRFSMLQGGGSDSRPVGRGSSQSGQASVSIHEEIARAGSLDEAASAVQGALVEKISSMFVIPEKDIDPGRPLSHYGVDSLVAVEMRNWLVPNARVEISIFDLIGSSSLSGLALNVVKRARPAL</sequence>
<dbReference type="PANTHER" id="PTHR43775:SF29">
    <property type="entry name" value="ASPERFURANONE POLYKETIDE SYNTHASE AFOG-RELATED"/>
    <property type="match status" value="1"/>
</dbReference>
<dbReference type="SMART" id="SM00822">
    <property type="entry name" value="PKS_KR"/>
    <property type="match status" value="1"/>
</dbReference>
<dbReference type="InterPro" id="IPR006162">
    <property type="entry name" value="Ppantetheine_attach_site"/>
</dbReference>
<dbReference type="Gene3D" id="3.90.180.10">
    <property type="entry name" value="Medium-chain alcohol dehydrogenases, catalytic domain"/>
    <property type="match status" value="1"/>
</dbReference>
<dbReference type="InterPro" id="IPR020843">
    <property type="entry name" value="ER"/>
</dbReference>
<dbReference type="Gene3D" id="3.40.366.10">
    <property type="entry name" value="Malonyl-Coenzyme A Acyl Carrier Protein, domain 2"/>
    <property type="match status" value="2"/>
</dbReference>
<evidence type="ECO:0000256" key="4">
    <source>
        <dbReference type="ARBA" id="ARBA00022857"/>
    </source>
</evidence>
<evidence type="ECO:0000256" key="2">
    <source>
        <dbReference type="ARBA" id="ARBA00022553"/>
    </source>
</evidence>
<dbReference type="Gene3D" id="3.40.50.720">
    <property type="entry name" value="NAD(P)-binding Rossmann-like Domain"/>
    <property type="match status" value="1"/>
</dbReference>
<dbReference type="PROSITE" id="PS52019">
    <property type="entry name" value="PKS_MFAS_DH"/>
    <property type="match status" value="1"/>
</dbReference>
<dbReference type="SMART" id="SM00829">
    <property type="entry name" value="PKS_ER"/>
    <property type="match status" value="1"/>
</dbReference>
<dbReference type="Gene3D" id="3.40.50.150">
    <property type="entry name" value="Vaccinia Virus protein VP39"/>
    <property type="match status" value="1"/>
</dbReference>
<dbReference type="GO" id="GO:0004315">
    <property type="term" value="F:3-oxoacyl-[acyl-carrier-protein] synthase activity"/>
    <property type="evidence" value="ECO:0007669"/>
    <property type="project" value="InterPro"/>
</dbReference>
<dbReference type="PANTHER" id="PTHR43775">
    <property type="entry name" value="FATTY ACID SYNTHASE"/>
    <property type="match status" value="1"/>
</dbReference>
<dbReference type="GO" id="GO:0006633">
    <property type="term" value="P:fatty acid biosynthetic process"/>
    <property type="evidence" value="ECO:0007669"/>
    <property type="project" value="InterPro"/>
</dbReference>
<dbReference type="InterPro" id="IPR032821">
    <property type="entry name" value="PKS_assoc"/>
</dbReference>
<dbReference type="Gene3D" id="3.30.70.3290">
    <property type="match status" value="2"/>
</dbReference>
<keyword evidence="1" id="KW-0596">Phosphopantetheine</keyword>
<evidence type="ECO:0000313" key="13">
    <source>
        <dbReference type="EMBL" id="ALP31876.1"/>
    </source>
</evidence>
<evidence type="ECO:0000256" key="1">
    <source>
        <dbReference type="ARBA" id="ARBA00022450"/>
    </source>
</evidence>
<evidence type="ECO:0000256" key="8">
    <source>
        <dbReference type="PROSITE-ProRule" id="PRU01363"/>
    </source>
</evidence>
<dbReference type="InterPro" id="IPR020806">
    <property type="entry name" value="PKS_PP-bd"/>
</dbReference>